<accession>A0A6P0UPU4</accession>
<evidence type="ECO:0000256" key="1">
    <source>
        <dbReference type="SAM" id="MobiDB-lite"/>
    </source>
</evidence>
<feature type="region of interest" description="Disordered" evidence="1">
    <location>
        <begin position="143"/>
        <end position="202"/>
    </location>
</feature>
<reference evidence="2 3" key="1">
    <citation type="submission" date="2020-01" db="EMBL/GenBank/DDBJ databases">
        <title>Leptobacterium flavescens.</title>
        <authorList>
            <person name="Wang G."/>
        </authorList>
    </citation>
    <scope>NUCLEOTIDE SEQUENCE [LARGE SCALE GENOMIC DNA]</scope>
    <source>
        <strain evidence="2 3">KCTC 22160</strain>
    </source>
</reference>
<sequence length="614" mass="68258">MMNILNGKGLKVLIPALIITLIISCEDDFSTVGTDIIGTNNFETERESFDVFASTRVLNSVQSNGLAVYQLGRLTDPIYGTHEAGFVSQLSIPSDNPRFGNNSQEQEDVGDSDEIPTTIQENEEVNRVFLNIPFFLANSAANDDDNDGVVNSRDVNPNDPNSDSDNDGVTDFEERVNGTDPLNPDTDGDGIVDGSDEDTQRDIFPNTFELDSIFGNEVATFDLRVEQLTFFLRDLDPNTGFQDAQEYFSTMDFNSFTGATLFDGNISISPRETVIFGEDDPDTPDVDESTSVTRRIPPGIRVELDPTFFQENLIDMEGDARIANNQNLRDFFRGIRVTTSNHAEDILILFNLSQANIEVEYSFDRANQQGTLDDESDDTIDRVENTFTLTLGGNMVNTFNGDPLSNEILTEINRGTDASRLYLTPGGTTFVEMNLFDEEGSSTVLDQIRTNDWLINEANLVFTIDRDQLDIAGSRLEPNRLYLYNLENNTTIVDYLLDPTQQASGNNVESRTVYGGIIETNDEGRGTQYKIRLTEHINRIIRNDSTNVKLGLAVTANINNSRNITGVNADTDEFRIPQASVSNAFGTILFGGNTPGEEDKELKLEIFYTIPKNN</sequence>
<feature type="compositionally biased region" description="Acidic residues" evidence="1">
    <location>
        <begin position="186"/>
        <end position="199"/>
    </location>
</feature>
<dbReference type="InterPro" id="IPR025366">
    <property type="entry name" value="DUF4270"/>
</dbReference>
<name>A0A6P0UPU4_9FLAO</name>
<protein>
    <submittedName>
        <fullName evidence="2">DUF4270 family protein</fullName>
    </submittedName>
</protein>
<gene>
    <name evidence="2" type="ORF">GWK08_13635</name>
</gene>
<dbReference type="Proteomes" id="UP000468581">
    <property type="component" value="Unassembled WGS sequence"/>
</dbReference>
<feature type="region of interest" description="Disordered" evidence="1">
    <location>
        <begin position="91"/>
        <end position="113"/>
    </location>
</feature>
<dbReference type="InterPro" id="IPR028974">
    <property type="entry name" value="TSP_type-3_rpt"/>
</dbReference>
<feature type="compositionally biased region" description="Acidic residues" evidence="1">
    <location>
        <begin position="162"/>
        <end position="171"/>
    </location>
</feature>
<comment type="caution">
    <text evidence="2">The sequence shown here is derived from an EMBL/GenBank/DDBJ whole genome shotgun (WGS) entry which is preliminary data.</text>
</comment>
<dbReference type="EMBL" id="JAABOO010000003">
    <property type="protein sequence ID" value="NER14490.1"/>
    <property type="molecule type" value="Genomic_DNA"/>
</dbReference>
<organism evidence="2 3">
    <name type="scientific">Leptobacterium flavescens</name>
    <dbReference type="NCBI Taxonomy" id="472055"/>
    <lineage>
        <taxon>Bacteria</taxon>
        <taxon>Pseudomonadati</taxon>
        <taxon>Bacteroidota</taxon>
        <taxon>Flavobacteriia</taxon>
        <taxon>Flavobacteriales</taxon>
        <taxon>Flavobacteriaceae</taxon>
        <taxon>Leptobacterium</taxon>
    </lineage>
</organism>
<dbReference type="Pfam" id="PF14092">
    <property type="entry name" value="DUF4270"/>
    <property type="match status" value="1"/>
</dbReference>
<dbReference type="GO" id="GO:0005509">
    <property type="term" value="F:calcium ion binding"/>
    <property type="evidence" value="ECO:0007669"/>
    <property type="project" value="InterPro"/>
</dbReference>
<dbReference type="SUPFAM" id="SSF103647">
    <property type="entry name" value="TSP type-3 repeat"/>
    <property type="match status" value="1"/>
</dbReference>
<dbReference type="RefSeq" id="WP_163607779.1">
    <property type="nucleotide sequence ID" value="NZ_JAABOO010000003.1"/>
</dbReference>
<keyword evidence="3" id="KW-1185">Reference proteome</keyword>
<evidence type="ECO:0000313" key="3">
    <source>
        <dbReference type="Proteomes" id="UP000468581"/>
    </source>
</evidence>
<evidence type="ECO:0000313" key="2">
    <source>
        <dbReference type="EMBL" id="NER14490.1"/>
    </source>
</evidence>
<feature type="compositionally biased region" description="Polar residues" evidence="1">
    <location>
        <begin position="91"/>
        <end position="104"/>
    </location>
</feature>
<dbReference type="AlphaFoldDB" id="A0A6P0UPU4"/>
<proteinExistence type="predicted"/>
<feature type="compositionally biased region" description="Low complexity" evidence="1">
    <location>
        <begin position="148"/>
        <end position="161"/>
    </location>
</feature>